<dbReference type="InterPro" id="IPR027417">
    <property type="entry name" value="P-loop_NTPase"/>
</dbReference>
<evidence type="ECO:0000259" key="2">
    <source>
        <dbReference type="Pfam" id="PF08751"/>
    </source>
</evidence>
<feature type="compositionally biased region" description="Basic and acidic residues" evidence="1">
    <location>
        <begin position="981"/>
        <end position="994"/>
    </location>
</feature>
<name>A0A1B3ZEA9_9SPHN</name>
<keyword evidence="4" id="KW-1185">Reference proteome</keyword>
<dbReference type="NCBIfam" id="NF041492">
    <property type="entry name" value="MobF"/>
    <property type="match status" value="1"/>
</dbReference>
<dbReference type="SUPFAM" id="SSF52540">
    <property type="entry name" value="P-loop containing nucleoside triphosphate hydrolases"/>
    <property type="match status" value="2"/>
</dbReference>
<feature type="region of interest" description="Disordered" evidence="1">
    <location>
        <begin position="957"/>
        <end position="994"/>
    </location>
</feature>
<proteinExistence type="predicted"/>
<protein>
    <submittedName>
        <fullName evidence="3">DNA relaxase</fullName>
    </submittedName>
</protein>
<evidence type="ECO:0000256" key="1">
    <source>
        <dbReference type="SAM" id="MobiDB-lite"/>
    </source>
</evidence>
<dbReference type="InterPro" id="IPR014862">
    <property type="entry name" value="TrwC"/>
</dbReference>
<dbReference type="RefSeq" id="WP_069206289.1">
    <property type="nucleotide sequence ID" value="NZ_CP014168.1"/>
</dbReference>
<dbReference type="KEGG" id="span:AWL63_19220"/>
<dbReference type="AlphaFoldDB" id="A0A1B3ZEA9"/>
<accession>A0A1B3ZEA9</accession>
<evidence type="ECO:0000313" key="4">
    <source>
        <dbReference type="Proteomes" id="UP000094256"/>
    </source>
</evidence>
<dbReference type="Proteomes" id="UP000094256">
    <property type="component" value="Chromosome"/>
</dbReference>
<dbReference type="Pfam" id="PF13604">
    <property type="entry name" value="AAA_30"/>
    <property type="match status" value="1"/>
</dbReference>
<dbReference type="EMBL" id="CP014168">
    <property type="protein sequence ID" value="AOH85760.1"/>
    <property type="molecule type" value="Genomic_DNA"/>
</dbReference>
<sequence length="994" mass="109807">MINPIRLKGKPANIARYYTVGDYYTKGPEEQSQWGGKIAAELGLEGEVDPGTFKELLAGKVGEQQLGRRRRDGEIQHHPGWDFAVNAPKSVSIMALVANDERIVDAHEKAVTAALSYLEEHALMRHRVDGEVTERTTGRLIWARFTEHASRELDPHLHTHVVVMNITDERDGAKKVSLETRAMFAEQMTAGQVYRNELAHLLRERGYDVEFDPRRGLFEILGVPKGLIADMSQRAEQIDAHAKEHGLGGQAGRQRSFYATRGPKQKVSLEGLRERWQGRLGQHAEAVRQTWADAEKIGGRQVDVEAPIAARAMLFGIRQSEGKEAVNNLGRLLQTALASHVGEVRLSDVRPVVEEHQAREKLLATRERTGDEIHTRGRTTRKTARLEIALSDQLALALNDARPLASVEALRDAGIARDLKPEQRTALLHLGTSDHRVIAVHGVAGSGKSTIIGALREAVGDGATLIALAPTSSAASELGQKASIESRTVASLLATGGAKLDDSHVLVVDEAGQLGNRQAMRLLEISRATGARLILLGDTRQTGAIEQGKPFWLMMRLGMPKAELKDPVRQENDGIMQAVRLARLQNYDGSLKALESVTSGANSEDLAKALVADWTRLSPEQRAKTNILVLENATRLIVNTRIREALKTEGGLAAEEARLSILSPSGMTDQEKHFARFYARGQVVVFSRDNAGLGVARDAEYKVIGIGRDARGRQMVNLVDEHGRTIQWDPRLGRASQINVFKEEQRDLAAGDRIQWRLVSKELGLKNAERGTVERLDGSVATIRWDRGGRSQDIDLSQHKTWDHGYGETVYSAQSKTYDRVYVLAPVNSPLVTGQNYYTAITRARFGARLWTEDQGRLVDRLRARSGEKTSSLQGLGRIDRDSVRGRTAQHGERWDRLRGEQRAQREARKDRLRAEHAERSAPARESLAAIFADRAQAAARSLDQWLSNLLERARGGADRVVDGRDARQAQVPSTPLPERAPSHGGEHGGGHDR</sequence>
<dbReference type="SUPFAM" id="SSF55464">
    <property type="entry name" value="Origin of replication-binding domain, RBD-like"/>
    <property type="match status" value="1"/>
</dbReference>
<feature type="compositionally biased region" description="Basic and acidic residues" evidence="1">
    <location>
        <begin position="878"/>
        <end position="923"/>
    </location>
</feature>
<dbReference type="Gene3D" id="3.40.50.300">
    <property type="entry name" value="P-loop containing nucleotide triphosphate hydrolases"/>
    <property type="match status" value="1"/>
</dbReference>
<dbReference type="InterPro" id="IPR014059">
    <property type="entry name" value="TraI/TrwC_relax"/>
</dbReference>
<organism evidence="3 4">
    <name type="scientific">Sphingomonas panacis</name>
    <dbReference type="NCBI Taxonomy" id="1560345"/>
    <lineage>
        <taxon>Bacteria</taxon>
        <taxon>Pseudomonadati</taxon>
        <taxon>Pseudomonadota</taxon>
        <taxon>Alphaproteobacteria</taxon>
        <taxon>Sphingomonadales</taxon>
        <taxon>Sphingomonadaceae</taxon>
        <taxon>Sphingomonas</taxon>
    </lineage>
</organism>
<dbReference type="Pfam" id="PF08751">
    <property type="entry name" value="TrwC"/>
    <property type="match status" value="1"/>
</dbReference>
<dbReference type="NCBIfam" id="TIGR02686">
    <property type="entry name" value="relax_trwC"/>
    <property type="match status" value="1"/>
</dbReference>
<feature type="region of interest" description="Disordered" evidence="1">
    <location>
        <begin position="869"/>
        <end position="925"/>
    </location>
</feature>
<reference evidence="3 4" key="1">
    <citation type="submission" date="2016-01" db="EMBL/GenBank/DDBJ databases">
        <title>Complete genome and mega plasmid sequence of Sphingomonas panacis DCY99 elicits systemic resistance in rice to Xanthomonas oryzae.</title>
        <authorList>
            <person name="Kim Y.J."/>
            <person name="Yang D.C."/>
            <person name="Sing P."/>
        </authorList>
    </citation>
    <scope>NUCLEOTIDE SEQUENCE [LARGE SCALE GENOMIC DNA]</scope>
    <source>
        <strain evidence="3 4">DCY99</strain>
    </source>
</reference>
<dbReference type="OrthoDB" id="98563at2"/>
<dbReference type="CDD" id="cd18809">
    <property type="entry name" value="SF1_C_RecD"/>
    <property type="match status" value="1"/>
</dbReference>
<evidence type="ECO:0000313" key="3">
    <source>
        <dbReference type="EMBL" id="AOH85760.1"/>
    </source>
</evidence>
<feature type="compositionally biased region" description="Basic and acidic residues" evidence="1">
    <location>
        <begin position="957"/>
        <end position="968"/>
    </location>
</feature>
<gene>
    <name evidence="3" type="ORF">AWL63_19220</name>
</gene>
<feature type="domain" description="TrwC relaxase" evidence="2">
    <location>
        <begin position="13"/>
        <end position="281"/>
    </location>
</feature>
<dbReference type="STRING" id="1560345.AWL63_19220"/>